<dbReference type="OrthoDB" id="9838363at2"/>
<protein>
    <submittedName>
        <fullName evidence="1">Uncharacterized protein</fullName>
    </submittedName>
</protein>
<accession>A0A518G469</accession>
<dbReference type="KEGG" id="ahel:Q31a_16580"/>
<name>A0A518G469_9BACT</name>
<gene>
    <name evidence="1" type="ORF">Q31a_16580</name>
</gene>
<evidence type="ECO:0000313" key="2">
    <source>
        <dbReference type="Proteomes" id="UP000318017"/>
    </source>
</evidence>
<dbReference type="AlphaFoldDB" id="A0A518G469"/>
<reference evidence="1 2" key="1">
    <citation type="submission" date="2019-02" db="EMBL/GenBank/DDBJ databases">
        <title>Deep-cultivation of Planctomycetes and their phenomic and genomic characterization uncovers novel biology.</title>
        <authorList>
            <person name="Wiegand S."/>
            <person name="Jogler M."/>
            <person name="Boedeker C."/>
            <person name="Pinto D."/>
            <person name="Vollmers J."/>
            <person name="Rivas-Marin E."/>
            <person name="Kohn T."/>
            <person name="Peeters S.H."/>
            <person name="Heuer A."/>
            <person name="Rast P."/>
            <person name="Oberbeckmann S."/>
            <person name="Bunk B."/>
            <person name="Jeske O."/>
            <person name="Meyerdierks A."/>
            <person name="Storesund J.E."/>
            <person name="Kallscheuer N."/>
            <person name="Luecker S."/>
            <person name="Lage O.M."/>
            <person name="Pohl T."/>
            <person name="Merkel B.J."/>
            <person name="Hornburger P."/>
            <person name="Mueller R.-W."/>
            <person name="Bruemmer F."/>
            <person name="Labrenz M."/>
            <person name="Spormann A.M."/>
            <person name="Op den Camp H."/>
            <person name="Overmann J."/>
            <person name="Amann R."/>
            <person name="Jetten M.S.M."/>
            <person name="Mascher T."/>
            <person name="Medema M.H."/>
            <person name="Devos D.P."/>
            <person name="Kaster A.-K."/>
            <person name="Ovreas L."/>
            <person name="Rohde M."/>
            <person name="Galperin M.Y."/>
            <person name="Jogler C."/>
        </authorList>
    </citation>
    <scope>NUCLEOTIDE SEQUENCE [LARGE SCALE GENOMIC DNA]</scope>
    <source>
        <strain evidence="1 2">Q31a</strain>
    </source>
</reference>
<dbReference type="EMBL" id="CP036298">
    <property type="protein sequence ID" value="QDV23360.1"/>
    <property type="molecule type" value="Genomic_DNA"/>
</dbReference>
<organism evidence="1 2">
    <name type="scientific">Aureliella helgolandensis</name>
    <dbReference type="NCBI Taxonomy" id="2527968"/>
    <lineage>
        <taxon>Bacteria</taxon>
        <taxon>Pseudomonadati</taxon>
        <taxon>Planctomycetota</taxon>
        <taxon>Planctomycetia</taxon>
        <taxon>Pirellulales</taxon>
        <taxon>Pirellulaceae</taxon>
        <taxon>Aureliella</taxon>
    </lineage>
</organism>
<keyword evidence="2" id="KW-1185">Reference proteome</keyword>
<evidence type="ECO:0000313" key="1">
    <source>
        <dbReference type="EMBL" id="QDV23360.1"/>
    </source>
</evidence>
<dbReference type="Proteomes" id="UP000318017">
    <property type="component" value="Chromosome"/>
</dbReference>
<sequence length="295" mass="33058">MKDGNARRPSTTKIDSLATGLLQRLQSLRHSKEAHYPLPLAQLASQVDATARPSEVLKAARSRSFMSKTISVQSSVPDSPIALVEDLAMLAKSEHTLSYVLEVCSRKKTKAHTVAELVKTVTTRAHGELQRQFRASVEERMKSGTLPKQIGFIAMRGGRFRLFRLEDLEPKIWRDAIRKTWNVQTHGPVVIEAAQPEEQPKSGLARLHFHSVFESAFTQLDQAQGGYNFVSLDNLRTALSAYSREEFDAELRKLRLARRYRLSGAENRSDVSCQQREAGIVEAGSLLLYAQRISS</sequence>
<dbReference type="RefSeq" id="WP_145076266.1">
    <property type="nucleotide sequence ID" value="NZ_CP036298.1"/>
</dbReference>
<proteinExistence type="predicted"/>